<accession>A0AAN7R9P5</accession>
<protein>
    <recommendedName>
        <fullName evidence="9">EGF-like domain-containing protein</fullName>
    </recommendedName>
</protein>
<keyword evidence="6 7" id="KW-0472">Membrane</keyword>
<sequence length="817" mass="91150">MALSRITCLFSLLLCQILSCYSLPGFSGSDSSHPNTFTISSFSYRENKLRPYDLRYIRVDLPQWFSSLSIELESDVDLNMESIGQLSDSMLPIICFRDGSLPLPDISNSSLKSLVLNMPSNESIEGIQGLQNTEQCYPMQRNITMKLTNEQISPGVWYFGLFNGIGPVRTQSKMIVRGASYSFSTNVSVEGCVASTWGQYCNQTIDSLSCALSNSYNGTDSYSQPRSVLSCKNSFETSCLGSEEVKTYYFDVLEMAEELTVMATNFRFSSAPSNKTGNSSGINLICLVRHGSIASSAHHDYSGNISSAPLIIQSPMLGRWYLTILRSNFSKQTGEAKVFNSTLCFSIMLQVLECPVGRAGPNCLWERYELQTFPRISVPFESYYLPLSGKVSSSSAHFLLEPLLSNSSSGKVNDTWTYFTLEIPRGAAGGNIHAQITSDTEIKLEIYARFAALPSLQHWDYYYANTTNSSVDSAFFLLNNSTDDKIDFYILYAREGTWGFGVRRLNTAVTSSNGETTMSLSLERCPRRCSSHGDCKTALDASGLTSYSFCYCDRNHGGFDCSVEIVSHQGHIVQSIFLIASNAAAILPAYWALRQKAFAEWVLFTCSGISSGLYHACDVGTWCALSFGVLQFMDFWLSFMAVVSTFVYLTTINEVHKRAIHTTVAIFTALLAITKATRSSNIILVMAIGVLGLLVGWLIEISTKFRRFSFSSEALLNVVNRWKDIRVWVLNLVKTLKKRFRWGFMTAGLVALVMAGVSWKLETTESYWIWHSLWHVTIYTSSFFFLCSKATVADGEDERLPERNYELARQDSFSGGH</sequence>
<keyword evidence="4 7" id="KW-0812">Transmembrane</keyword>
<evidence type="ECO:0000256" key="4">
    <source>
        <dbReference type="ARBA" id="ARBA00022692"/>
    </source>
</evidence>
<dbReference type="PANTHER" id="PTHR14319">
    <property type="entry name" value="FIVE-SPAN TRANSMEMBRANE PROTEIN M83"/>
    <property type="match status" value="1"/>
</dbReference>
<feature type="transmembrane region" description="Helical" evidence="7">
    <location>
        <begin position="767"/>
        <end position="787"/>
    </location>
</feature>
<dbReference type="EMBL" id="JAXQNO010000007">
    <property type="protein sequence ID" value="KAK4794987.1"/>
    <property type="molecule type" value="Genomic_DNA"/>
</dbReference>
<reference evidence="10 11" key="1">
    <citation type="journal article" date="2023" name="Hortic Res">
        <title>Pangenome of water caltrop reveals structural variations and asymmetric subgenome divergence after allopolyploidization.</title>
        <authorList>
            <person name="Zhang X."/>
            <person name="Chen Y."/>
            <person name="Wang L."/>
            <person name="Yuan Y."/>
            <person name="Fang M."/>
            <person name="Shi L."/>
            <person name="Lu R."/>
            <person name="Comes H.P."/>
            <person name="Ma Y."/>
            <person name="Chen Y."/>
            <person name="Huang G."/>
            <person name="Zhou Y."/>
            <person name="Zheng Z."/>
            <person name="Qiu Y."/>
        </authorList>
    </citation>
    <scope>NUCLEOTIDE SEQUENCE [LARGE SCALE GENOMIC DNA]</scope>
    <source>
        <strain evidence="10">F231</strain>
    </source>
</reference>
<feature type="transmembrane region" description="Helical" evidence="7">
    <location>
        <begin position="659"/>
        <end position="676"/>
    </location>
</feature>
<dbReference type="AlphaFoldDB" id="A0AAN7R9P5"/>
<dbReference type="PANTHER" id="PTHR14319:SF3">
    <property type="entry name" value="TRANSMEMBRANE PROTEIN-LIKE PROTEIN"/>
    <property type="match status" value="1"/>
</dbReference>
<evidence type="ECO:0000256" key="6">
    <source>
        <dbReference type="ARBA" id="ARBA00023136"/>
    </source>
</evidence>
<dbReference type="Pfam" id="PF12036">
    <property type="entry name" value="DUF3522"/>
    <property type="match status" value="1"/>
</dbReference>
<evidence type="ECO:0000256" key="8">
    <source>
        <dbReference type="SAM" id="SignalP"/>
    </source>
</evidence>
<name>A0AAN7R9P5_TRANT</name>
<feature type="transmembrane region" description="Helical" evidence="7">
    <location>
        <begin position="682"/>
        <end position="699"/>
    </location>
</feature>
<evidence type="ECO:0000256" key="2">
    <source>
        <dbReference type="ARBA" id="ARBA00005542"/>
    </source>
</evidence>
<feature type="transmembrane region" description="Helical" evidence="7">
    <location>
        <begin position="635"/>
        <end position="652"/>
    </location>
</feature>
<keyword evidence="8" id="KW-0732">Signal</keyword>
<gene>
    <name evidence="10" type="ORF">SAY86_012981</name>
</gene>
<proteinExistence type="inferred from homology"/>
<feature type="transmembrane region" description="Helical" evidence="7">
    <location>
        <begin position="742"/>
        <end position="761"/>
    </location>
</feature>
<dbReference type="InterPro" id="IPR021910">
    <property type="entry name" value="NGX6/PGAP6/MYMK"/>
</dbReference>
<evidence type="ECO:0000256" key="1">
    <source>
        <dbReference type="ARBA" id="ARBA00004651"/>
    </source>
</evidence>
<evidence type="ECO:0000259" key="9">
    <source>
        <dbReference type="PROSITE" id="PS00022"/>
    </source>
</evidence>
<evidence type="ECO:0000256" key="7">
    <source>
        <dbReference type="SAM" id="Phobius"/>
    </source>
</evidence>
<dbReference type="PROSITE" id="PS00022">
    <property type="entry name" value="EGF_1"/>
    <property type="match status" value="1"/>
</dbReference>
<feature type="chain" id="PRO_5042996239" description="EGF-like domain-containing protein" evidence="8">
    <location>
        <begin position="23"/>
        <end position="817"/>
    </location>
</feature>
<comment type="caution">
    <text evidence="10">The sequence shown here is derived from an EMBL/GenBank/DDBJ whole genome shotgun (WGS) entry which is preliminary data.</text>
</comment>
<comment type="subcellular location">
    <subcellularLocation>
        <location evidence="1">Cell membrane</location>
        <topology evidence="1">Multi-pass membrane protein</topology>
    </subcellularLocation>
</comment>
<feature type="signal peptide" evidence="8">
    <location>
        <begin position="1"/>
        <end position="22"/>
    </location>
</feature>
<dbReference type="GO" id="GO:0005886">
    <property type="term" value="C:plasma membrane"/>
    <property type="evidence" value="ECO:0007669"/>
    <property type="project" value="UniProtKB-SubCell"/>
</dbReference>
<evidence type="ECO:0000313" key="11">
    <source>
        <dbReference type="Proteomes" id="UP001346149"/>
    </source>
</evidence>
<evidence type="ECO:0000313" key="10">
    <source>
        <dbReference type="EMBL" id="KAK4794987.1"/>
    </source>
</evidence>
<organism evidence="10 11">
    <name type="scientific">Trapa natans</name>
    <name type="common">Water chestnut</name>
    <dbReference type="NCBI Taxonomy" id="22666"/>
    <lineage>
        <taxon>Eukaryota</taxon>
        <taxon>Viridiplantae</taxon>
        <taxon>Streptophyta</taxon>
        <taxon>Embryophyta</taxon>
        <taxon>Tracheophyta</taxon>
        <taxon>Spermatophyta</taxon>
        <taxon>Magnoliopsida</taxon>
        <taxon>eudicotyledons</taxon>
        <taxon>Gunneridae</taxon>
        <taxon>Pentapetalae</taxon>
        <taxon>rosids</taxon>
        <taxon>malvids</taxon>
        <taxon>Myrtales</taxon>
        <taxon>Lythraceae</taxon>
        <taxon>Trapa</taxon>
    </lineage>
</organism>
<comment type="similarity">
    <text evidence="2">Belongs to the TMEM8 family.</text>
</comment>
<dbReference type="Proteomes" id="UP001346149">
    <property type="component" value="Unassembled WGS sequence"/>
</dbReference>
<evidence type="ECO:0000256" key="5">
    <source>
        <dbReference type="ARBA" id="ARBA00022989"/>
    </source>
</evidence>
<evidence type="ECO:0000256" key="3">
    <source>
        <dbReference type="ARBA" id="ARBA00022475"/>
    </source>
</evidence>
<feature type="domain" description="EGF-like" evidence="9">
    <location>
        <begin position="550"/>
        <end position="561"/>
    </location>
</feature>
<keyword evidence="11" id="KW-1185">Reference proteome</keyword>
<keyword evidence="5 7" id="KW-1133">Transmembrane helix</keyword>
<keyword evidence="3" id="KW-1003">Cell membrane</keyword>
<dbReference type="InterPro" id="IPR000742">
    <property type="entry name" value="EGF"/>
</dbReference>